<dbReference type="RefSeq" id="WP_001667059.1">
    <property type="nucleotide sequence ID" value="NZ_CP024674.1"/>
</dbReference>
<evidence type="ECO:0000313" key="3">
    <source>
        <dbReference type="EMBL" id="HBH7044137.1"/>
    </source>
</evidence>
<protein>
    <submittedName>
        <fullName evidence="2">DUF2726 domain-containing protein</fullName>
    </submittedName>
</protein>
<evidence type="ECO:0000313" key="2">
    <source>
        <dbReference type="EMBL" id="HAT3899028.1"/>
    </source>
</evidence>
<reference evidence="2" key="1">
    <citation type="journal article" date="2018" name="Genome Biol.">
        <title>SKESA: strategic k-mer extension for scrupulous assemblies.</title>
        <authorList>
            <person name="Souvorov A."/>
            <person name="Agarwala R."/>
            <person name="Lipman D.J."/>
        </authorList>
    </citation>
    <scope>NUCLEOTIDE SEQUENCE</scope>
    <source>
        <strain evidence="3">91871</strain>
        <strain evidence="2">O50</strain>
    </source>
</reference>
<dbReference type="Pfam" id="PF10881">
    <property type="entry name" value="DUF2726"/>
    <property type="match status" value="1"/>
</dbReference>
<dbReference type="InterPro" id="IPR024402">
    <property type="entry name" value="DUF2726"/>
</dbReference>
<dbReference type="Proteomes" id="UP000885148">
    <property type="component" value="Unassembled WGS sequence"/>
</dbReference>
<comment type="caution">
    <text evidence="2">The sequence shown here is derived from an EMBL/GenBank/DDBJ whole genome shotgun (WGS) entry which is preliminary data.</text>
</comment>
<dbReference type="GeneID" id="69484097"/>
<organism evidence="2">
    <name type="scientific">Citrobacter freundii</name>
    <dbReference type="NCBI Taxonomy" id="546"/>
    <lineage>
        <taxon>Bacteria</taxon>
        <taxon>Pseudomonadati</taxon>
        <taxon>Pseudomonadota</taxon>
        <taxon>Gammaproteobacteria</taxon>
        <taxon>Enterobacterales</taxon>
        <taxon>Enterobacteriaceae</taxon>
        <taxon>Citrobacter</taxon>
        <taxon>Citrobacter freundii complex</taxon>
    </lineage>
</organism>
<evidence type="ECO:0000259" key="1">
    <source>
        <dbReference type="Pfam" id="PF10881"/>
    </source>
</evidence>
<name>A0A0D7L3B2_CITFR</name>
<dbReference type="EMBL" id="DACSXJ010000023">
    <property type="protein sequence ID" value="HAT3899028.1"/>
    <property type="molecule type" value="Genomic_DNA"/>
</dbReference>
<sequence length="188" mass="21599">MVTGIIIIAILLAGFVVLLRQAGSARHPLLQRLREKGIRPGRTELLLCRRPSFVSAGQLMTEREQRFLRRLDRVTDTRQWRLCPQVRVADIVRVAPDRKSGSREWWQLFRLVSQWHCDVVITDRAGRIIAAVALDDRSHQAPKRQRRDLLLEEVLKQAGIPLLRGDDEQQLAERVRAHLCAQRPEAAA</sequence>
<dbReference type="AlphaFoldDB" id="A0A0D7L3B2"/>
<proteinExistence type="predicted"/>
<dbReference type="EMBL" id="DAESCB010000019">
    <property type="protein sequence ID" value="HBH7044137.1"/>
    <property type="molecule type" value="Genomic_DNA"/>
</dbReference>
<feature type="domain" description="DUF2726" evidence="1">
    <location>
        <begin position="58"/>
        <end position="179"/>
    </location>
</feature>
<dbReference type="OrthoDB" id="5782056at2"/>
<reference evidence="2" key="2">
    <citation type="submission" date="2020-09" db="EMBL/GenBank/DDBJ databases">
        <authorList>
            <consortium name="NCBI Pathogen Detection Project"/>
        </authorList>
    </citation>
    <scope>NUCLEOTIDE SEQUENCE</scope>
    <source>
        <strain evidence="3">91871</strain>
        <strain evidence="2">O50</strain>
    </source>
</reference>
<dbReference type="Proteomes" id="UP000855471">
    <property type="component" value="Unassembled WGS sequence"/>
</dbReference>
<accession>A0A0D7L3B2</accession>
<gene>
    <name evidence="2" type="ORF">I9Y29_003490</name>
    <name evidence="3" type="ORF">KV121_004259</name>
</gene>